<feature type="region of interest" description="Disordered" evidence="3">
    <location>
        <begin position="453"/>
        <end position="513"/>
    </location>
</feature>
<dbReference type="InterPro" id="IPR032640">
    <property type="entry name" value="AMPK1_CBM"/>
</dbReference>
<keyword evidence="1" id="KW-0597">Phosphoprotein</keyword>
<dbReference type="GO" id="GO:0007165">
    <property type="term" value="P:signal transduction"/>
    <property type="evidence" value="ECO:0007669"/>
    <property type="project" value="TreeGrafter"/>
</dbReference>
<dbReference type="RefSeq" id="XP_020045105.1">
    <property type="nucleotide sequence ID" value="XM_020194726.1"/>
</dbReference>
<dbReference type="PANTHER" id="PTHR10343:SF81">
    <property type="entry name" value="CRUCIFORM DNA-RECOGNIZING PROTEIN 1-RELATED"/>
    <property type="match status" value="1"/>
</dbReference>
<dbReference type="InterPro" id="IPR050827">
    <property type="entry name" value="CRP1_MDG1_kinase"/>
</dbReference>
<evidence type="ECO:0000259" key="4">
    <source>
        <dbReference type="Pfam" id="PF16561"/>
    </source>
</evidence>
<evidence type="ECO:0000313" key="6">
    <source>
        <dbReference type="Proteomes" id="UP000095038"/>
    </source>
</evidence>
<dbReference type="Pfam" id="PF16561">
    <property type="entry name" value="AMPK1_CBM"/>
    <property type="match status" value="1"/>
</dbReference>
<protein>
    <submittedName>
        <fullName evidence="5">Carbohydrate-binding module family 48 protein</fullName>
    </submittedName>
</protein>
<dbReference type="Gene3D" id="2.60.40.10">
    <property type="entry name" value="Immunoglobulins"/>
    <property type="match status" value="1"/>
</dbReference>
<proteinExistence type="inferred from homology"/>
<dbReference type="GO" id="GO:0019901">
    <property type="term" value="F:protein kinase binding"/>
    <property type="evidence" value="ECO:0007669"/>
    <property type="project" value="TreeGrafter"/>
</dbReference>
<dbReference type="InParanoid" id="A0A1D2VAW4"/>
<evidence type="ECO:0000256" key="2">
    <source>
        <dbReference type="ARBA" id="ARBA00038216"/>
    </source>
</evidence>
<dbReference type="STRING" id="1344418.A0A1D2VAW4"/>
<dbReference type="GO" id="GO:0005737">
    <property type="term" value="C:cytoplasm"/>
    <property type="evidence" value="ECO:0007669"/>
    <property type="project" value="TreeGrafter"/>
</dbReference>
<feature type="region of interest" description="Disordered" evidence="3">
    <location>
        <begin position="596"/>
        <end position="655"/>
    </location>
</feature>
<dbReference type="CDD" id="cd02859">
    <property type="entry name" value="E_set_AMPKbeta_like_N"/>
    <property type="match status" value="1"/>
</dbReference>
<comment type="similarity">
    <text evidence="2">Belongs to the CRP1/MDG1 family.</text>
</comment>
<feature type="compositionally biased region" description="Low complexity" evidence="3">
    <location>
        <begin position="496"/>
        <end position="513"/>
    </location>
</feature>
<dbReference type="SUPFAM" id="SSF81296">
    <property type="entry name" value="E set domains"/>
    <property type="match status" value="1"/>
</dbReference>
<reference evidence="6" key="1">
    <citation type="submission" date="2016-05" db="EMBL/GenBank/DDBJ databases">
        <title>Comparative genomics of biotechnologically important yeasts.</title>
        <authorList>
            <consortium name="DOE Joint Genome Institute"/>
            <person name="Riley R."/>
            <person name="Haridas S."/>
            <person name="Wolfe K.H."/>
            <person name="Lopes M.R."/>
            <person name="Hittinger C.T."/>
            <person name="Goker M."/>
            <person name="Salamov A."/>
            <person name="Wisecaver J."/>
            <person name="Long T.M."/>
            <person name="Aerts A.L."/>
            <person name="Barry K."/>
            <person name="Choi C."/>
            <person name="Clum A."/>
            <person name="Coughlan A.Y."/>
            <person name="Deshpande S."/>
            <person name="Douglass A.P."/>
            <person name="Hanson S.J."/>
            <person name="Klenk H.-P."/>
            <person name="Labutti K."/>
            <person name="Lapidus A."/>
            <person name="Lindquist E."/>
            <person name="Lipzen A."/>
            <person name="Meier-Kolthoff J.P."/>
            <person name="Ohm R.A."/>
            <person name="Otillar R.P."/>
            <person name="Pangilinan J."/>
            <person name="Peng Y."/>
            <person name="Rokas A."/>
            <person name="Rosa C.A."/>
            <person name="Scheuner C."/>
            <person name="Sibirny A.A."/>
            <person name="Slot J.C."/>
            <person name="Stielow J.B."/>
            <person name="Sun H."/>
            <person name="Kurtzman C.P."/>
            <person name="Blackwell M."/>
            <person name="Grigoriev I.V."/>
            <person name="Jeffries T.W."/>
        </authorList>
    </citation>
    <scope>NUCLEOTIDE SEQUENCE [LARGE SCALE GENOMIC DNA]</scope>
    <source>
        <strain evidence="6">DSM 1968</strain>
    </source>
</reference>
<evidence type="ECO:0000256" key="1">
    <source>
        <dbReference type="ARBA" id="ARBA00022553"/>
    </source>
</evidence>
<keyword evidence="6" id="KW-1185">Reference proteome</keyword>
<evidence type="ECO:0000313" key="5">
    <source>
        <dbReference type="EMBL" id="ODV58798.1"/>
    </source>
</evidence>
<dbReference type="InterPro" id="IPR013783">
    <property type="entry name" value="Ig-like_fold"/>
</dbReference>
<dbReference type="GO" id="GO:0031588">
    <property type="term" value="C:nucleotide-activated protein kinase complex"/>
    <property type="evidence" value="ECO:0007669"/>
    <property type="project" value="TreeGrafter"/>
</dbReference>
<name>A0A1D2VAW4_9ASCO</name>
<dbReference type="OrthoDB" id="5976022at2759"/>
<dbReference type="AlphaFoldDB" id="A0A1D2VAW4"/>
<evidence type="ECO:0000256" key="3">
    <source>
        <dbReference type="SAM" id="MobiDB-lite"/>
    </source>
</evidence>
<sequence length="672" mass="74961">MTSAPYYTFEWPNNNNSQVYVTGTFDSWSANTYLLNLDHNSNVFKAKIKFLPSTNDKIYFKFIVDGNWLVNQDFKIESDSNGFQNNILYPNDLIYESDITNETSDSSDNNSDIETIKEIEKTDKLSNSNLEIAKSDSLIKKNDSFDNLKEKIKNEIQKVENESQINSKSKSKFNTDIDTDIVTDTNIDTDIKSNDAKIDLKPDPQLDTNLVTLKNLDAPINSPESQIESQIESQTESPQVSLNNSLNELSNDLNGLPIESHKEAIVVKESIDKPIEKTTEIPFEEPAQKSTAKPIEEPIEKSIEKPTEIPTEIPEKVSKSPEESLKEPIEATEKFSFEDPNISEIKQSNDSIKNDYNNEELETACNSSVISANNATISHLKTKDSTLNLGLDLNSNEKSPEELVTESALIDYIHEKLVNKKQNQNGNQNGNQNEIDNKTDNMEKSILDSIDLNTNTTHSTNNDDEHSILSSPSFIPNQKFSPFIRPTKSNDTNSFPKSPKSSQLSSNQQNLPLTVKNVNKNQNISGIKSDDESSAFTNISLPDNVNGEVKESENGLNQIIGIPQDNSIVMKSLHLDDLDSTSSFKSISDDSDDDAIFQSTHEGFDNHQNHNTINSNSLNTGNIHDASKTNISSSTHTLTGPSPQSQAPNLSCVTNRGKSNASIFSRFRRLFK</sequence>
<dbReference type="InterPro" id="IPR014756">
    <property type="entry name" value="Ig_E-set"/>
</dbReference>
<dbReference type="GO" id="GO:0005634">
    <property type="term" value="C:nucleus"/>
    <property type="evidence" value="ECO:0007669"/>
    <property type="project" value="TreeGrafter"/>
</dbReference>
<dbReference type="GeneID" id="30968362"/>
<dbReference type="PANTHER" id="PTHR10343">
    <property type="entry name" value="5'-AMP-ACTIVATED PROTEIN KINASE , BETA SUBUNIT"/>
    <property type="match status" value="1"/>
</dbReference>
<accession>A0A1D2VAW4</accession>
<feature type="compositionally biased region" description="Polar residues" evidence="3">
    <location>
        <begin position="609"/>
        <end position="655"/>
    </location>
</feature>
<feature type="compositionally biased region" description="Polar residues" evidence="3">
    <location>
        <begin position="468"/>
        <end position="480"/>
    </location>
</feature>
<dbReference type="EMBL" id="KV454489">
    <property type="protein sequence ID" value="ODV58798.1"/>
    <property type="molecule type" value="Genomic_DNA"/>
</dbReference>
<gene>
    <name evidence="5" type="ORF">ASCRUDRAFT_82458</name>
</gene>
<feature type="domain" description="AMP-activated protein kinase glycogen-binding" evidence="4">
    <location>
        <begin position="8"/>
        <end position="88"/>
    </location>
</feature>
<organism evidence="5 6">
    <name type="scientific">Ascoidea rubescens DSM 1968</name>
    <dbReference type="NCBI Taxonomy" id="1344418"/>
    <lineage>
        <taxon>Eukaryota</taxon>
        <taxon>Fungi</taxon>
        <taxon>Dikarya</taxon>
        <taxon>Ascomycota</taxon>
        <taxon>Saccharomycotina</taxon>
        <taxon>Saccharomycetes</taxon>
        <taxon>Ascoideaceae</taxon>
        <taxon>Ascoidea</taxon>
    </lineage>
</organism>
<dbReference type="Proteomes" id="UP000095038">
    <property type="component" value="Unassembled WGS sequence"/>
</dbReference>